<dbReference type="PRINTS" id="PR00038">
    <property type="entry name" value="HTHLUXR"/>
</dbReference>
<keyword evidence="1" id="KW-0805">Transcription regulation</keyword>
<dbReference type="PANTHER" id="PTHR44688">
    <property type="entry name" value="DNA-BINDING TRANSCRIPTIONAL ACTIVATOR DEVR_DOSR"/>
    <property type="match status" value="1"/>
</dbReference>
<dbReference type="OrthoDB" id="343383at2"/>
<evidence type="ECO:0000256" key="1">
    <source>
        <dbReference type="ARBA" id="ARBA00023015"/>
    </source>
</evidence>
<gene>
    <name evidence="5" type="ORF">DS909_03835</name>
</gene>
<sequence>MDGSEIYLGKAIQSLGTETFSEALKIWLSKCIDFDNIATLAYFQDRPPIALMYDAFSPIAQMSLEKTYLTGAYLLDPFHDLHTRKAPAGLYQLKDIAPDHFMRNRYFRDYYQNTGMIDELVFTAYPAKGVSVHVCLGRDQKSGNRFAQRATRNAARIAPVVTALAESHWTDLNTTGQYNEQDLITKLIQSAQQMYNIKLSPRQAQVAILILRGHSSVSIGLRLEVSAQTVKVFRKQLYKKCEISSQVELFSLFLPLLGSTN</sequence>
<keyword evidence="3" id="KW-0804">Transcription</keyword>
<accession>A0A366X619</accession>
<keyword evidence="2" id="KW-0238">DNA-binding</keyword>
<dbReference type="InterPro" id="IPR016032">
    <property type="entry name" value="Sig_transdc_resp-reg_C-effctor"/>
</dbReference>
<protein>
    <submittedName>
        <fullName evidence="5">LuxR family transcriptional regulator</fullName>
    </submittedName>
</protein>
<dbReference type="SUPFAM" id="SSF46894">
    <property type="entry name" value="C-terminal effector domain of the bipartite response regulators"/>
    <property type="match status" value="1"/>
</dbReference>
<dbReference type="SMART" id="SM00421">
    <property type="entry name" value="HTH_LUXR"/>
    <property type="match status" value="1"/>
</dbReference>
<dbReference type="GO" id="GO:0003677">
    <property type="term" value="F:DNA binding"/>
    <property type="evidence" value="ECO:0007669"/>
    <property type="project" value="UniProtKB-KW"/>
</dbReference>
<dbReference type="EMBL" id="QOCE01000011">
    <property type="protein sequence ID" value="RBW60563.1"/>
    <property type="molecule type" value="Genomic_DNA"/>
</dbReference>
<evidence type="ECO:0000256" key="2">
    <source>
        <dbReference type="ARBA" id="ARBA00023125"/>
    </source>
</evidence>
<evidence type="ECO:0000256" key="3">
    <source>
        <dbReference type="ARBA" id="ARBA00023163"/>
    </source>
</evidence>
<feature type="domain" description="HTH luxR-type" evidence="4">
    <location>
        <begin position="196"/>
        <end position="253"/>
    </location>
</feature>
<dbReference type="GO" id="GO:0006355">
    <property type="term" value="P:regulation of DNA-templated transcription"/>
    <property type="evidence" value="ECO:0007669"/>
    <property type="project" value="InterPro"/>
</dbReference>
<dbReference type="Gene3D" id="1.10.10.10">
    <property type="entry name" value="Winged helix-like DNA-binding domain superfamily/Winged helix DNA-binding domain"/>
    <property type="match status" value="1"/>
</dbReference>
<name>A0A366X619_9RHOB</name>
<dbReference type="PANTHER" id="PTHR44688:SF16">
    <property type="entry name" value="DNA-BINDING TRANSCRIPTIONAL ACTIVATOR DEVR_DOSR"/>
    <property type="match status" value="1"/>
</dbReference>
<dbReference type="InterPro" id="IPR036388">
    <property type="entry name" value="WH-like_DNA-bd_sf"/>
</dbReference>
<organism evidence="5 6">
    <name type="scientific">Phaeobacter gallaeciensis</name>
    <dbReference type="NCBI Taxonomy" id="60890"/>
    <lineage>
        <taxon>Bacteria</taxon>
        <taxon>Pseudomonadati</taxon>
        <taxon>Pseudomonadota</taxon>
        <taxon>Alphaproteobacteria</taxon>
        <taxon>Rhodobacterales</taxon>
        <taxon>Roseobacteraceae</taxon>
        <taxon>Phaeobacter</taxon>
    </lineage>
</organism>
<proteinExistence type="predicted"/>
<dbReference type="RefSeq" id="WP_113822113.1">
    <property type="nucleotide sequence ID" value="NZ_QOCE01000011.1"/>
</dbReference>
<dbReference type="InterPro" id="IPR000792">
    <property type="entry name" value="Tscrpt_reg_LuxR_C"/>
</dbReference>
<evidence type="ECO:0000313" key="6">
    <source>
        <dbReference type="Proteomes" id="UP000252706"/>
    </source>
</evidence>
<evidence type="ECO:0000313" key="5">
    <source>
        <dbReference type="EMBL" id="RBW60563.1"/>
    </source>
</evidence>
<evidence type="ECO:0000259" key="4">
    <source>
        <dbReference type="SMART" id="SM00421"/>
    </source>
</evidence>
<dbReference type="Proteomes" id="UP000252706">
    <property type="component" value="Unassembled WGS sequence"/>
</dbReference>
<reference evidence="5 6" key="1">
    <citation type="submission" date="2018-07" db="EMBL/GenBank/DDBJ databases">
        <title>Modular assembly of carbohydrate-degrading microbial communities in the ocean.</title>
        <authorList>
            <person name="Enke T.N."/>
            <person name="Datta M.S."/>
            <person name="Schwartzman J.A."/>
            <person name="Cermak N."/>
            <person name="Schmitz D.A."/>
            <person name="Barrere J."/>
            <person name="Cordero O.X."/>
        </authorList>
    </citation>
    <scope>NUCLEOTIDE SEQUENCE [LARGE SCALE GENOMIC DNA]</scope>
    <source>
        <strain evidence="5 6">C3M10</strain>
    </source>
</reference>
<dbReference type="AlphaFoldDB" id="A0A366X619"/>
<dbReference type="Pfam" id="PF00196">
    <property type="entry name" value="GerE"/>
    <property type="match status" value="1"/>
</dbReference>
<comment type="caution">
    <text evidence="5">The sequence shown here is derived from an EMBL/GenBank/DDBJ whole genome shotgun (WGS) entry which is preliminary data.</text>
</comment>